<dbReference type="PANTHER" id="PTHR46191:SF2">
    <property type="entry name" value="HALOACID DEHALOGENASE-LIKE HYDROLASE DOMAIN-CONTAINING PROTEIN 3"/>
    <property type="match status" value="1"/>
</dbReference>
<dbReference type="NCBIfam" id="TIGR02252">
    <property type="entry name" value="DREG-2"/>
    <property type="match status" value="1"/>
</dbReference>
<dbReference type="Proteomes" id="UP000294933">
    <property type="component" value="Unassembled WGS sequence"/>
</dbReference>
<dbReference type="AlphaFoldDB" id="A0A4Y7QF44"/>
<dbReference type="InterPro" id="IPR036412">
    <property type="entry name" value="HAD-like_sf"/>
</dbReference>
<dbReference type="InterPro" id="IPR044924">
    <property type="entry name" value="HAD-SF_hydro_IA_REG-2-like_cap"/>
</dbReference>
<sequence length="245" mass="27430">MIRLVTFDALHTLITPRLPIYVQYSQTFTPYIGTLDPRAIKSSFKTALKEVQAEKPVYASGHEGWWSEVIRRTAIGAGAKPRDVDEALPEMVPRLLKRFSSKEGYKLFDDVHPTLRSLQRINCKIGLVSNADSRILDVLADLEILSHLDPILISEKEGIEKPNAEIFHRACRTAGVKVEDAVHVGDEKNSDYFGAKNAGMDALLLRRSGLEGEGEHKDENELLSDDVRTISSLLEVAERVRQTSH</sequence>
<accession>A0A4Y7QF44</accession>
<dbReference type="STRING" id="50990.A0A4Y7QF44"/>
<dbReference type="OrthoDB" id="444127at2759"/>
<keyword evidence="1" id="KW-0378">Hydrolase</keyword>
<dbReference type="SUPFAM" id="SSF56784">
    <property type="entry name" value="HAD-like"/>
    <property type="match status" value="1"/>
</dbReference>
<dbReference type="InterPro" id="IPR051828">
    <property type="entry name" value="HAD-like_hydrolase_domain"/>
</dbReference>
<dbReference type="GO" id="GO:0016791">
    <property type="term" value="F:phosphatase activity"/>
    <property type="evidence" value="ECO:0007669"/>
    <property type="project" value="UniProtKB-ARBA"/>
</dbReference>
<name>A0A4Y7QF44_9AGAM</name>
<evidence type="ECO:0000313" key="1">
    <source>
        <dbReference type="EMBL" id="TDL26264.1"/>
    </source>
</evidence>
<dbReference type="Gene3D" id="1.10.150.720">
    <property type="entry name" value="Haloacid dehalogenase-like hydrolase"/>
    <property type="match status" value="1"/>
</dbReference>
<dbReference type="VEuPathDB" id="FungiDB:BD410DRAFT_716560"/>
<organism evidence="1 2">
    <name type="scientific">Rickenella mellea</name>
    <dbReference type="NCBI Taxonomy" id="50990"/>
    <lineage>
        <taxon>Eukaryota</taxon>
        <taxon>Fungi</taxon>
        <taxon>Dikarya</taxon>
        <taxon>Basidiomycota</taxon>
        <taxon>Agaricomycotina</taxon>
        <taxon>Agaricomycetes</taxon>
        <taxon>Hymenochaetales</taxon>
        <taxon>Rickenellaceae</taxon>
        <taxon>Rickenella</taxon>
    </lineage>
</organism>
<dbReference type="NCBIfam" id="TIGR01549">
    <property type="entry name" value="HAD-SF-IA-v1"/>
    <property type="match status" value="1"/>
</dbReference>
<protein>
    <submittedName>
        <fullName evidence="1">HAD hydrolase subfamily IA REG-2-like protein</fullName>
    </submittedName>
</protein>
<gene>
    <name evidence="1" type="ORF">BD410DRAFT_716560</name>
</gene>
<dbReference type="Gene3D" id="3.40.50.1000">
    <property type="entry name" value="HAD superfamily/HAD-like"/>
    <property type="match status" value="1"/>
</dbReference>
<keyword evidence="2" id="KW-1185">Reference proteome</keyword>
<reference evidence="1 2" key="1">
    <citation type="submission" date="2018-06" db="EMBL/GenBank/DDBJ databases">
        <title>A transcriptomic atlas of mushroom development highlights an independent origin of complex multicellularity.</title>
        <authorList>
            <consortium name="DOE Joint Genome Institute"/>
            <person name="Krizsan K."/>
            <person name="Almasi E."/>
            <person name="Merenyi Z."/>
            <person name="Sahu N."/>
            <person name="Viragh M."/>
            <person name="Koszo T."/>
            <person name="Mondo S."/>
            <person name="Kiss B."/>
            <person name="Balint B."/>
            <person name="Kues U."/>
            <person name="Barry K."/>
            <person name="Hegedus J.C."/>
            <person name="Henrissat B."/>
            <person name="Johnson J."/>
            <person name="Lipzen A."/>
            <person name="Ohm R."/>
            <person name="Nagy I."/>
            <person name="Pangilinan J."/>
            <person name="Yan J."/>
            <person name="Xiong Y."/>
            <person name="Grigoriev I.V."/>
            <person name="Hibbett D.S."/>
            <person name="Nagy L.G."/>
        </authorList>
    </citation>
    <scope>NUCLEOTIDE SEQUENCE [LARGE SCALE GENOMIC DNA]</scope>
    <source>
        <strain evidence="1 2">SZMC22713</strain>
    </source>
</reference>
<dbReference type="PANTHER" id="PTHR46191">
    <property type="match status" value="1"/>
</dbReference>
<dbReference type="EMBL" id="ML170162">
    <property type="protein sequence ID" value="TDL26264.1"/>
    <property type="molecule type" value="Genomic_DNA"/>
</dbReference>
<dbReference type="Pfam" id="PF00702">
    <property type="entry name" value="Hydrolase"/>
    <property type="match status" value="1"/>
</dbReference>
<dbReference type="InterPro" id="IPR023214">
    <property type="entry name" value="HAD_sf"/>
</dbReference>
<dbReference type="InterPro" id="IPR006439">
    <property type="entry name" value="HAD-SF_hydro_IA"/>
</dbReference>
<proteinExistence type="predicted"/>
<evidence type="ECO:0000313" key="2">
    <source>
        <dbReference type="Proteomes" id="UP000294933"/>
    </source>
</evidence>
<dbReference type="GO" id="GO:0005634">
    <property type="term" value="C:nucleus"/>
    <property type="evidence" value="ECO:0007669"/>
    <property type="project" value="TreeGrafter"/>
</dbReference>
<dbReference type="InterPro" id="IPR011949">
    <property type="entry name" value="HAD-SF_hydro_IA_REG-2-like"/>
</dbReference>